<keyword evidence="3" id="KW-1185">Reference proteome</keyword>
<dbReference type="Proteomes" id="UP001269389">
    <property type="component" value="Segment"/>
</dbReference>
<proteinExistence type="predicted"/>
<evidence type="ECO:0000313" key="3">
    <source>
        <dbReference type="Proteomes" id="UP001269389"/>
    </source>
</evidence>
<dbReference type="EMBL" id="OL472118">
    <property type="protein sequence ID" value="UTQ50567.1"/>
    <property type="molecule type" value="Viral_cRNA"/>
</dbReference>
<protein>
    <submittedName>
        <fullName evidence="2">Phosphoprotein</fullName>
    </submittedName>
</protein>
<gene>
    <name evidence="2" type="primary">P</name>
</gene>
<evidence type="ECO:0000313" key="2">
    <source>
        <dbReference type="EMBL" id="UTQ50567.1"/>
    </source>
</evidence>
<sequence length="333" mass="36970">MNDANRPIHPRYADLPSSVQSSEVLTSNYMGVISAAGKSDIQGQLIKTIEELSGVMQKHGLSCPDEALEVFSEVIIQLDQGEDKEIVGRMLNSLLQFGGALIKQTVIPASVIEKMSVLADSMTASVYELKDVTTDLKDIVPRKMIRVARNKRDQQAFKSKIKTKAGQGTTPYDNEEEEEEMECEAPKTDVGEIILTDKSEQKACATEIDKATYDIQRRNCREHYWSQSFEALPPDTKTTLVSYYINHILHVNPNSMRDPDTAAMLYDLINKDTIIAVLNKGKAKTLTNEDISNAVEELVDAIKACGKWYGDFSANSYLSGEIHYLGLVKGPAK</sequence>
<feature type="region of interest" description="Disordered" evidence="1">
    <location>
        <begin position="158"/>
        <end position="179"/>
    </location>
</feature>
<evidence type="ECO:0000256" key="1">
    <source>
        <dbReference type="SAM" id="MobiDB-lite"/>
    </source>
</evidence>
<organism evidence="2 3">
    <name type="scientific">Taraxacum betanucleorhabdovirus 1</name>
    <dbReference type="NCBI Taxonomy" id="2950879"/>
    <lineage>
        <taxon>Viruses</taxon>
        <taxon>Riboviria</taxon>
        <taxon>Orthornavirae</taxon>
        <taxon>Negarnaviricota</taxon>
        <taxon>Haploviricotina</taxon>
        <taxon>Monjiviricetes</taxon>
        <taxon>Mononegavirales</taxon>
        <taxon>Rhabdoviridae</taxon>
        <taxon>Betarhabdovirinae</taxon>
        <taxon>Betanucleorhabdovirus</taxon>
    </lineage>
</organism>
<name>A0AAE9MP81_9RHAB</name>
<reference evidence="2" key="1">
    <citation type="journal article" date="2022" name="bioRxiv">
        <title>In-depth study of tomato and weed viromes reveals undiscovered plant virus diversity in an agroecosystem.</title>
        <authorList>
            <person name="Rivarez M.P.S."/>
            <person name="Pecman A."/>
            <person name="Bacnik K."/>
            <person name="Maksimovic Carvalho Ferreira O."/>
            <person name="Vucurovic A."/>
            <person name="Seljak G."/>
            <person name="Mehle N."/>
            <person name="Gutierrez-Aguirre I."/>
            <person name="Ravnikar M."/>
            <person name="Kutnjak D."/>
        </authorList>
    </citation>
    <scope>NUCLEOTIDE SEQUENCE</scope>
    <source>
        <strain evidence="2">PLE20SW</strain>
    </source>
</reference>
<accession>A0AAE9MP81</accession>